<evidence type="ECO:0000313" key="2">
    <source>
        <dbReference type="EMBL" id="MST73850.1"/>
    </source>
</evidence>
<evidence type="ECO:0000313" key="3">
    <source>
        <dbReference type="Proteomes" id="UP000474024"/>
    </source>
</evidence>
<comment type="caution">
    <text evidence="2">The sequence shown here is derived from an EMBL/GenBank/DDBJ whole genome shotgun (WGS) entry which is preliminary data.</text>
</comment>
<dbReference type="PANTHER" id="PTHR13538:SF4">
    <property type="entry name" value="N-ALPHA-ACETYLTRANSFERASE 80"/>
    <property type="match status" value="1"/>
</dbReference>
<dbReference type="PANTHER" id="PTHR13538">
    <property type="entry name" value="N-ACETYLTRANSFERASE 6"/>
    <property type="match status" value="1"/>
</dbReference>
<feature type="domain" description="N-acetyltransferase" evidence="1">
    <location>
        <begin position="1"/>
        <end position="150"/>
    </location>
</feature>
<dbReference type="EMBL" id="VUNI01000002">
    <property type="protein sequence ID" value="MST73850.1"/>
    <property type="molecule type" value="Genomic_DNA"/>
</dbReference>
<dbReference type="InterPro" id="IPR039840">
    <property type="entry name" value="NAA80"/>
</dbReference>
<sequence length="151" mass="18151">MNIKLLRDCIEYKEQVINWLNQEFGCETSYRFYKELIEHSMEEDELPITFVAIENETLVGTVGLWRGDLLSRQDLYPWLSALVVNRNYRNRKIGQQLQQFIEEYCRNKHYEQIYLYTDLVNYYEKTGWIAVGKGYEYMGGEVTIYKKSLKD</sequence>
<keyword evidence="3" id="KW-1185">Reference proteome</keyword>
<dbReference type="InterPro" id="IPR016181">
    <property type="entry name" value="Acyl_CoA_acyltransferase"/>
</dbReference>
<dbReference type="GO" id="GO:0008080">
    <property type="term" value="F:N-acetyltransferase activity"/>
    <property type="evidence" value="ECO:0007669"/>
    <property type="project" value="InterPro"/>
</dbReference>
<name>A0A6L5YN73_9FIRM</name>
<dbReference type="CDD" id="cd04301">
    <property type="entry name" value="NAT_SF"/>
    <property type="match status" value="1"/>
</dbReference>
<dbReference type="Proteomes" id="UP000474024">
    <property type="component" value="Unassembled WGS sequence"/>
</dbReference>
<reference evidence="2 3" key="1">
    <citation type="submission" date="2019-08" db="EMBL/GenBank/DDBJ databases">
        <title>In-depth cultivation of the pig gut microbiome towards novel bacterial diversity and tailored functional studies.</title>
        <authorList>
            <person name="Wylensek D."/>
            <person name="Hitch T.C.A."/>
            <person name="Clavel T."/>
        </authorList>
    </citation>
    <scope>NUCLEOTIDE SEQUENCE [LARGE SCALE GENOMIC DNA]</scope>
    <source>
        <strain evidence="2 3">MUC/MUC-530-WT-4D</strain>
    </source>
</reference>
<accession>A0A6L5YN73</accession>
<dbReference type="GO" id="GO:0005737">
    <property type="term" value="C:cytoplasm"/>
    <property type="evidence" value="ECO:0007669"/>
    <property type="project" value="TreeGrafter"/>
</dbReference>
<dbReference type="Gene3D" id="3.40.630.30">
    <property type="match status" value="1"/>
</dbReference>
<keyword evidence="2" id="KW-0808">Transferase</keyword>
<evidence type="ECO:0000259" key="1">
    <source>
        <dbReference type="PROSITE" id="PS51186"/>
    </source>
</evidence>
<dbReference type="RefSeq" id="WP_154428393.1">
    <property type="nucleotide sequence ID" value="NZ_VUNI01000002.1"/>
</dbReference>
<gene>
    <name evidence="2" type="ORF">FYJ75_02220</name>
</gene>
<protein>
    <submittedName>
        <fullName evidence="2">GNAT family N-acetyltransferase</fullName>
    </submittedName>
</protein>
<dbReference type="InterPro" id="IPR000182">
    <property type="entry name" value="GNAT_dom"/>
</dbReference>
<proteinExistence type="predicted"/>
<dbReference type="GO" id="GO:1905502">
    <property type="term" value="F:acetyl-CoA binding"/>
    <property type="evidence" value="ECO:0007669"/>
    <property type="project" value="TreeGrafter"/>
</dbReference>
<dbReference type="Pfam" id="PF00583">
    <property type="entry name" value="Acetyltransf_1"/>
    <property type="match status" value="1"/>
</dbReference>
<dbReference type="SUPFAM" id="SSF55729">
    <property type="entry name" value="Acyl-CoA N-acyltransferases (Nat)"/>
    <property type="match status" value="1"/>
</dbReference>
<dbReference type="PROSITE" id="PS51186">
    <property type="entry name" value="GNAT"/>
    <property type="match status" value="1"/>
</dbReference>
<organism evidence="2 3">
    <name type="scientific">Roseburia porci</name>
    <dbReference type="NCBI Taxonomy" id="2605790"/>
    <lineage>
        <taxon>Bacteria</taxon>
        <taxon>Bacillati</taxon>
        <taxon>Bacillota</taxon>
        <taxon>Clostridia</taxon>
        <taxon>Lachnospirales</taxon>
        <taxon>Lachnospiraceae</taxon>
        <taxon>Roseburia</taxon>
    </lineage>
</organism>
<dbReference type="AlphaFoldDB" id="A0A6L5YN73"/>